<sequence>MLRHTPLSFSLRASAGSAWWSSGSTLLRHSGTLFSLLGGAEASLLNAGIALLVLYALL</sequence>
<organism evidence="2 3">
    <name type="scientific">Acidithiobacillus caldus (strain ATCC 51756 / DSM 8584 / KU)</name>
    <dbReference type="NCBI Taxonomy" id="637389"/>
    <lineage>
        <taxon>Bacteria</taxon>
        <taxon>Pseudomonadati</taxon>
        <taxon>Pseudomonadota</taxon>
        <taxon>Acidithiobacillia</taxon>
        <taxon>Acidithiobacillales</taxon>
        <taxon>Acidithiobacillaceae</taxon>
        <taxon>Acidithiobacillus</taxon>
    </lineage>
</organism>
<protein>
    <submittedName>
        <fullName evidence="2">Uncharacterized protein</fullName>
    </submittedName>
</protein>
<keyword evidence="1" id="KW-1133">Transmembrane helix</keyword>
<dbReference type="Proteomes" id="UP000005522">
    <property type="component" value="Plasmid megap mpAca1.1"/>
</dbReference>
<geneLocation type="plasmid" evidence="3">
    <name>megaPlasmid mpAca1.1</name>
</geneLocation>
<gene>
    <name evidence="2" type="ORF">Acaty_m0198</name>
</gene>
<reference evidence="2 3" key="1">
    <citation type="journal article" date="2009" name="J. Bacteriol.">
        <title>Draft genome sequence of the extremely acidophilic bacterium Acidithiobacillus caldus ATCC 51756 reveals metabolic versatility in the genus Acidithiobacillus.</title>
        <authorList>
            <person name="Valdes J."/>
            <person name="Quatrini R."/>
            <person name="Hallberg K."/>
            <person name="Dopson M."/>
            <person name="Valenzuela P.D."/>
            <person name="Holmes D.S."/>
        </authorList>
    </citation>
    <scope>NUCLEOTIDE SEQUENCE [LARGE SCALE GENOMIC DNA]</scope>
    <source>
        <strain evidence="3">ATCC 51756 / DSM 8584 / KU</strain>
        <plasmid evidence="3">megaPlasmid mpAca1.1</plasmid>
    </source>
</reference>
<accession>A0A060A3M9</accession>
<evidence type="ECO:0000256" key="1">
    <source>
        <dbReference type="SAM" id="Phobius"/>
    </source>
</evidence>
<proteinExistence type="predicted"/>
<keyword evidence="2" id="KW-0614">Plasmid</keyword>
<dbReference type="KEGG" id="acz:Acaty_m0198"/>
<evidence type="ECO:0000313" key="2">
    <source>
        <dbReference type="EMBL" id="AIA56771.1"/>
    </source>
</evidence>
<keyword evidence="1" id="KW-0472">Membrane</keyword>
<dbReference type="AlphaFoldDB" id="A0A060A3M9"/>
<evidence type="ECO:0000313" key="3">
    <source>
        <dbReference type="Proteomes" id="UP000005522"/>
    </source>
</evidence>
<name>A0A060A3M9_ACICK</name>
<keyword evidence="1" id="KW-0812">Transmembrane</keyword>
<feature type="transmembrane region" description="Helical" evidence="1">
    <location>
        <begin position="33"/>
        <end position="57"/>
    </location>
</feature>
<dbReference type="EMBL" id="CP005987">
    <property type="protein sequence ID" value="AIA56771.1"/>
    <property type="molecule type" value="Genomic_DNA"/>
</dbReference>
<dbReference type="HOGENOM" id="CLU_2968758_0_0_6"/>